<accession>A0A511X7J1</accession>
<dbReference type="PIRSF" id="PIRSF005962">
    <property type="entry name" value="Pept_M20D_amidohydro"/>
    <property type="match status" value="1"/>
</dbReference>
<dbReference type="OrthoDB" id="9777385at2"/>
<protein>
    <submittedName>
        <fullName evidence="4">Hydrolase</fullName>
    </submittedName>
</protein>
<dbReference type="Pfam" id="PF07687">
    <property type="entry name" value="M20_dimer"/>
    <property type="match status" value="1"/>
</dbReference>
<dbReference type="Proteomes" id="UP000321635">
    <property type="component" value="Unassembled WGS sequence"/>
</dbReference>
<keyword evidence="1 4" id="KW-0378">Hydrolase</keyword>
<evidence type="ECO:0000313" key="4">
    <source>
        <dbReference type="EMBL" id="GEN58923.1"/>
    </source>
</evidence>
<evidence type="ECO:0000256" key="2">
    <source>
        <dbReference type="PIRSR" id="PIRSR005962-1"/>
    </source>
</evidence>
<dbReference type="PANTHER" id="PTHR11014:SF63">
    <property type="entry name" value="METALLOPEPTIDASE, PUTATIVE (AFU_ORTHOLOGUE AFUA_6G09600)-RELATED"/>
    <property type="match status" value="1"/>
</dbReference>
<dbReference type="InterPro" id="IPR002933">
    <property type="entry name" value="Peptidase_M20"/>
</dbReference>
<feature type="binding site" evidence="2">
    <location>
        <position position="137"/>
    </location>
    <ligand>
        <name>Mn(2+)</name>
        <dbReference type="ChEBI" id="CHEBI:29035"/>
        <label>2</label>
    </ligand>
</feature>
<comment type="cofactor">
    <cofactor evidence="2">
        <name>Mn(2+)</name>
        <dbReference type="ChEBI" id="CHEBI:29035"/>
    </cofactor>
    <text evidence="2">The Mn(2+) ion enhances activity.</text>
</comment>
<proteinExistence type="predicted"/>
<name>A0A511X7J1_9PROT</name>
<dbReference type="FunFam" id="3.30.70.360:FF:000001">
    <property type="entry name" value="N-acetyldiaminopimelate deacetylase"/>
    <property type="match status" value="1"/>
</dbReference>
<dbReference type="GO" id="GO:0046872">
    <property type="term" value="F:metal ion binding"/>
    <property type="evidence" value="ECO:0007669"/>
    <property type="project" value="UniProtKB-KW"/>
</dbReference>
<dbReference type="InterPro" id="IPR036264">
    <property type="entry name" value="Bact_exopeptidase_dim_dom"/>
</dbReference>
<dbReference type="SUPFAM" id="SSF53187">
    <property type="entry name" value="Zn-dependent exopeptidases"/>
    <property type="match status" value="1"/>
</dbReference>
<reference evidence="4 5" key="1">
    <citation type="submission" date="2019-07" db="EMBL/GenBank/DDBJ databases">
        <title>Whole genome shotgun sequence of Acetobacter nitrogenifigens NBRC 105050.</title>
        <authorList>
            <person name="Hosoyama A."/>
            <person name="Uohara A."/>
            <person name="Ohji S."/>
            <person name="Ichikawa N."/>
        </authorList>
    </citation>
    <scope>NUCLEOTIDE SEQUENCE [LARGE SCALE GENOMIC DNA]</scope>
    <source>
        <strain evidence="4 5">NBRC 105050</strain>
    </source>
</reference>
<evidence type="ECO:0000313" key="5">
    <source>
        <dbReference type="Proteomes" id="UP000321635"/>
    </source>
</evidence>
<dbReference type="RefSeq" id="WP_026396989.1">
    <property type="nucleotide sequence ID" value="NZ_AUBI01000002.1"/>
</dbReference>
<feature type="binding site" evidence="2">
    <location>
        <position position="104"/>
    </location>
    <ligand>
        <name>Mn(2+)</name>
        <dbReference type="ChEBI" id="CHEBI:29035"/>
        <label>2</label>
    </ligand>
</feature>
<gene>
    <name evidence="4" type="ORF">ANI02nite_08070</name>
</gene>
<sequence length="389" mass="40922">MSEALAEISARFEEFAAIRRDIHAHPELGLVEHRTSALVAERLEAWGIEVHRGVGGTGVVGVLRSGNGEGSVGLRADMDALPIFEASGAAWSSQTPGLMHACGHDGHTTMLLAAARQLAETRRFNGTVNFIFQPGEEGCGGALAMLNDGLFERFPCDAIYGLHNQPGLDVGRYRMTPGPAMAGGGFFDATLTGVGAHAARPEAGVDPVVAVCQLVTALQTIVSRTISPSNPVVFSVTKISGGEAHNVIPQTASFGGTFRAMNWATLDLVRERLEHMTQALAAGFGTTAEITFGEMFAPMINNPERTAFAADTARAIVGADAVEGSAPFVLGSEDFAFMLEKVPGAFVRVGNGATAGLHHPAYDFNDETIPYGAALLVELTERSLMRAAC</sequence>
<dbReference type="InterPro" id="IPR011650">
    <property type="entry name" value="Peptidase_M20_dimer"/>
</dbReference>
<dbReference type="CDD" id="cd05666">
    <property type="entry name" value="M20_Acy1-like"/>
    <property type="match status" value="1"/>
</dbReference>
<keyword evidence="5" id="KW-1185">Reference proteome</keyword>
<dbReference type="GO" id="GO:0050118">
    <property type="term" value="F:N-acetyldiaminopimelate deacetylase activity"/>
    <property type="evidence" value="ECO:0007669"/>
    <property type="project" value="UniProtKB-ARBA"/>
</dbReference>
<dbReference type="Pfam" id="PF01546">
    <property type="entry name" value="Peptidase_M20"/>
    <property type="match status" value="1"/>
</dbReference>
<comment type="caution">
    <text evidence="4">The sequence shown here is derived from an EMBL/GenBank/DDBJ whole genome shotgun (WGS) entry which is preliminary data.</text>
</comment>
<dbReference type="GO" id="GO:0019877">
    <property type="term" value="P:diaminopimelate biosynthetic process"/>
    <property type="evidence" value="ECO:0007669"/>
    <property type="project" value="UniProtKB-ARBA"/>
</dbReference>
<dbReference type="STRING" id="1120919.GCA_000429165_00827"/>
<dbReference type="InterPro" id="IPR017439">
    <property type="entry name" value="Amidohydrolase"/>
</dbReference>
<organism evidence="4 5">
    <name type="scientific">Acetobacter nitrogenifigens DSM 23921 = NBRC 105050</name>
    <dbReference type="NCBI Taxonomy" id="1120919"/>
    <lineage>
        <taxon>Bacteria</taxon>
        <taxon>Pseudomonadati</taxon>
        <taxon>Pseudomonadota</taxon>
        <taxon>Alphaproteobacteria</taxon>
        <taxon>Acetobacterales</taxon>
        <taxon>Acetobacteraceae</taxon>
        <taxon>Acetobacter</taxon>
    </lineage>
</organism>
<dbReference type="SUPFAM" id="SSF55031">
    <property type="entry name" value="Bacterial exopeptidase dimerisation domain"/>
    <property type="match status" value="1"/>
</dbReference>
<feature type="binding site" evidence="2">
    <location>
        <position position="163"/>
    </location>
    <ligand>
        <name>Mn(2+)</name>
        <dbReference type="ChEBI" id="CHEBI:29035"/>
        <label>2</label>
    </ligand>
</feature>
<feature type="binding site" evidence="2">
    <location>
        <position position="102"/>
    </location>
    <ligand>
        <name>Mn(2+)</name>
        <dbReference type="ChEBI" id="CHEBI:29035"/>
        <label>2</label>
    </ligand>
</feature>
<dbReference type="EMBL" id="BJYF01000003">
    <property type="protein sequence ID" value="GEN58923.1"/>
    <property type="molecule type" value="Genomic_DNA"/>
</dbReference>
<feature type="binding site" evidence="2">
    <location>
        <position position="358"/>
    </location>
    <ligand>
        <name>Mn(2+)</name>
        <dbReference type="ChEBI" id="CHEBI:29035"/>
        <label>2</label>
    </ligand>
</feature>
<dbReference type="Gene3D" id="3.40.630.10">
    <property type="entry name" value="Zn peptidases"/>
    <property type="match status" value="1"/>
</dbReference>
<dbReference type="Gene3D" id="3.30.70.360">
    <property type="match status" value="1"/>
</dbReference>
<evidence type="ECO:0000256" key="1">
    <source>
        <dbReference type="ARBA" id="ARBA00022801"/>
    </source>
</evidence>
<dbReference type="NCBIfam" id="TIGR01891">
    <property type="entry name" value="amidohydrolases"/>
    <property type="match status" value="1"/>
</dbReference>
<keyword evidence="2" id="KW-0479">Metal-binding</keyword>
<dbReference type="PANTHER" id="PTHR11014">
    <property type="entry name" value="PEPTIDASE M20 FAMILY MEMBER"/>
    <property type="match status" value="1"/>
</dbReference>
<keyword evidence="2" id="KW-0464">Manganese</keyword>
<dbReference type="AlphaFoldDB" id="A0A511X7J1"/>
<feature type="domain" description="Peptidase M20 dimerisation" evidence="3">
    <location>
        <begin position="188"/>
        <end position="278"/>
    </location>
</feature>
<evidence type="ECO:0000259" key="3">
    <source>
        <dbReference type="Pfam" id="PF07687"/>
    </source>
</evidence>